<dbReference type="InterPro" id="IPR038750">
    <property type="entry name" value="YczE/YyaS-like"/>
</dbReference>
<dbReference type="EMBL" id="QWVT01000016">
    <property type="protein sequence ID" value="RID85211.1"/>
    <property type="molecule type" value="Genomic_DNA"/>
</dbReference>
<keyword evidence="1" id="KW-0472">Membrane</keyword>
<feature type="transmembrane region" description="Helical" evidence="1">
    <location>
        <begin position="38"/>
        <end position="60"/>
    </location>
</feature>
<feature type="transmembrane region" description="Helical" evidence="1">
    <location>
        <begin position="72"/>
        <end position="93"/>
    </location>
</feature>
<keyword evidence="1" id="KW-0812">Transmembrane</keyword>
<dbReference type="AlphaFoldDB" id="A0A398B6N1"/>
<protein>
    <submittedName>
        <fullName evidence="2">Membrane protein</fullName>
    </submittedName>
</protein>
<keyword evidence="1" id="KW-1133">Transmembrane helix</keyword>
<dbReference type="Proteomes" id="UP000265816">
    <property type="component" value="Unassembled WGS sequence"/>
</dbReference>
<name>A0A398B6N1_9BACI</name>
<keyword evidence="3" id="KW-1185">Reference proteome</keyword>
<feature type="transmembrane region" description="Helical" evidence="1">
    <location>
        <begin position="105"/>
        <end position="123"/>
    </location>
</feature>
<feature type="transmembrane region" description="Helical" evidence="1">
    <location>
        <begin position="169"/>
        <end position="188"/>
    </location>
</feature>
<evidence type="ECO:0000313" key="2">
    <source>
        <dbReference type="EMBL" id="RID85211.1"/>
    </source>
</evidence>
<gene>
    <name evidence="2" type="ORF">D1970_10410</name>
</gene>
<feature type="transmembrane region" description="Helical" evidence="1">
    <location>
        <begin position="143"/>
        <end position="163"/>
    </location>
</feature>
<dbReference type="PANTHER" id="PTHR40078">
    <property type="entry name" value="INTEGRAL MEMBRANE PROTEIN-RELATED"/>
    <property type="match status" value="1"/>
</dbReference>
<comment type="caution">
    <text evidence="2">The sequence shown here is derived from an EMBL/GenBank/DDBJ whole genome shotgun (WGS) entry which is preliminary data.</text>
</comment>
<dbReference type="OrthoDB" id="1902994at2"/>
<accession>A0A398B6N1</accession>
<dbReference type="PANTHER" id="PTHR40078:SF1">
    <property type="entry name" value="INTEGRAL MEMBRANE PROTEIN"/>
    <property type="match status" value="1"/>
</dbReference>
<proteinExistence type="predicted"/>
<evidence type="ECO:0000313" key="3">
    <source>
        <dbReference type="Proteomes" id="UP000265816"/>
    </source>
</evidence>
<sequence length="203" mass="21923">MFYRILFFITGITVLGLGISLSIKSGLGSGAWDALNVGLANTIGLTPGTWVVIVGILLIIINSFLLKKRPEITAIITLFLIGAVIDFWLMKALLNLAPQTWTDKILVLLAGILTMGIGLSIYIPAKFPLSPIDNLMIALRERLGVSLMTAKTIGEIIAFSAAWLLNGPIGIGTVIVTFSIGPLIQVFFPYTEKLLKSLTGHTW</sequence>
<organism evidence="2 3">
    <name type="scientific">Mesobacillus zeae</name>
    <dbReference type="NCBI Taxonomy" id="1917180"/>
    <lineage>
        <taxon>Bacteria</taxon>
        <taxon>Bacillati</taxon>
        <taxon>Bacillota</taxon>
        <taxon>Bacilli</taxon>
        <taxon>Bacillales</taxon>
        <taxon>Bacillaceae</taxon>
        <taxon>Mesobacillus</taxon>
    </lineage>
</organism>
<evidence type="ECO:0000256" key="1">
    <source>
        <dbReference type="SAM" id="Phobius"/>
    </source>
</evidence>
<dbReference type="Pfam" id="PF19700">
    <property type="entry name" value="DUF6198"/>
    <property type="match status" value="1"/>
</dbReference>
<reference evidence="2 3" key="1">
    <citation type="submission" date="2018-08" db="EMBL/GenBank/DDBJ databases">
        <title>Bacillus jemisoniae sp. nov., Bacillus chryseoplanitiae sp. nov., Bacillus resnikiae sp. nov., and Bacillus frankliniae sp. nov., isolated from Viking spacecraft and associated surfaces.</title>
        <authorList>
            <person name="Seuylemezian A."/>
            <person name="Vaishampayan P."/>
        </authorList>
    </citation>
    <scope>NUCLEOTIDE SEQUENCE [LARGE SCALE GENOMIC DNA]</scope>
    <source>
        <strain evidence="2 3">JJ-247</strain>
    </source>
</reference>